<dbReference type="Proteomes" id="UP001057580">
    <property type="component" value="Chromosome"/>
</dbReference>
<dbReference type="GeneID" id="74944323"/>
<dbReference type="CDD" id="cd01043">
    <property type="entry name" value="DPS"/>
    <property type="match status" value="1"/>
</dbReference>
<accession>A0A9E7UAF2</accession>
<dbReference type="KEGG" id="ssai:N0B31_17835"/>
<dbReference type="Gene3D" id="1.20.1260.10">
    <property type="match status" value="1"/>
</dbReference>
<organism evidence="4 5">
    <name type="scientific">Salinirubellus salinus</name>
    <dbReference type="NCBI Taxonomy" id="1364945"/>
    <lineage>
        <taxon>Archaea</taxon>
        <taxon>Methanobacteriati</taxon>
        <taxon>Methanobacteriota</taxon>
        <taxon>Stenosarchaea group</taxon>
        <taxon>Halobacteria</taxon>
        <taxon>Halobacteriales</taxon>
        <taxon>Natronomonadaceae</taxon>
        <taxon>Salinirubellus</taxon>
    </lineage>
</organism>
<evidence type="ECO:0000313" key="4">
    <source>
        <dbReference type="EMBL" id="UWM53972.1"/>
    </source>
</evidence>
<evidence type="ECO:0000256" key="2">
    <source>
        <dbReference type="RuleBase" id="RU003875"/>
    </source>
</evidence>
<dbReference type="RefSeq" id="WP_260592966.1">
    <property type="nucleotide sequence ID" value="NZ_CP104003.1"/>
</dbReference>
<dbReference type="PANTHER" id="PTHR42932">
    <property type="entry name" value="GENERAL STRESS PROTEIN 20U"/>
    <property type="match status" value="1"/>
</dbReference>
<dbReference type="Pfam" id="PF00210">
    <property type="entry name" value="Ferritin"/>
    <property type="match status" value="1"/>
</dbReference>
<dbReference type="InterPro" id="IPR054862">
    <property type="entry name" value="DNA_prot_starvation"/>
</dbReference>
<dbReference type="PANTHER" id="PTHR42932:SF1">
    <property type="entry name" value="GENERAL STRESS PROTEIN 20U"/>
    <property type="match status" value="1"/>
</dbReference>
<dbReference type="PRINTS" id="PR01346">
    <property type="entry name" value="HELNAPAPROT"/>
</dbReference>
<dbReference type="InterPro" id="IPR012347">
    <property type="entry name" value="Ferritin-like"/>
</dbReference>
<dbReference type="PIRSF" id="PIRSF005900">
    <property type="entry name" value="Dps"/>
    <property type="match status" value="1"/>
</dbReference>
<comment type="similarity">
    <text evidence="1 2">Belongs to the Dps family.</text>
</comment>
<proteinExistence type="inferred from homology"/>
<evidence type="ECO:0000313" key="5">
    <source>
        <dbReference type="Proteomes" id="UP001057580"/>
    </source>
</evidence>
<dbReference type="SUPFAM" id="SSF47240">
    <property type="entry name" value="Ferritin-like"/>
    <property type="match status" value="1"/>
</dbReference>
<feature type="domain" description="Ferritin/DPS" evidence="3">
    <location>
        <begin position="30"/>
        <end position="172"/>
    </location>
</feature>
<dbReference type="InterPro" id="IPR002177">
    <property type="entry name" value="DPS_DNA-bd"/>
</dbReference>
<dbReference type="GO" id="GO:0008199">
    <property type="term" value="F:ferric iron binding"/>
    <property type="evidence" value="ECO:0007669"/>
    <property type="project" value="InterPro"/>
</dbReference>
<keyword evidence="5" id="KW-1185">Reference proteome</keyword>
<dbReference type="AlphaFoldDB" id="A0A9E7UAF2"/>
<protein>
    <submittedName>
        <fullName evidence="4">Ferritin-like domain-containing protein</fullName>
    </submittedName>
</protein>
<name>A0A9E7UAF2_9EURY</name>
<dbReference type="EMBL" id="CP104003">
    <property type="protein sequence ID" value="UWM53972.1"/>
    <property type="molecule type" value="Genomic_DNA"/>
</dbReference>
<reference evidence="4" key="1">
    <citation type="submission" date="2022-09" db="EMBL/GenBank/DDBJ databases">
        <title>Diverse halophilic archaea isolated from saline environments.</title>
        <authorList>
            <person name="Cui H.-L."/>
        </authorList>
    </citation>
    <scope>NUCLEOTIDE SEQUENCE</scope>
    <source>
        <strain evidence="4">ZS-35-S2</strain>
    </source>
</reference>
<evidence type="ECO:0000259" key="3">
    <source>
        <dbReference type="Pfam" id="PF00210"/>
    </source>
</evidence>
<dbReference type="NCBIfam" id="NF041388">
    <property type="entry name" value="DNAstvprot_Halo"/>
    <property type="match status" value="1"/>
</dbReference>
<sequence length="183" mass="19739">MSARETVRQESSTVRKNTIGLDQGAAEQSIDALNADLAAAYVLYHQLRKHHWTVEGAEYGQLHDWFGDAAEDVEEHADEVAERVVALGGVPVSGPAELGAHAPVEFEGADVYGVRTTLTNDLELYGDVIELVREHVSLVESLGDYGSGELLRAYLETLEGDADDVGNYLADDTLVRGSAARQG</sequence>
<dbReference type="InterPro" id="IPR008331">
    <property type="entry name" value="Ferritin_DPS_dom"/>
</dbReference>
<evidence type="ECO:0000256" key="1">
    <source>
        <dbReference type="ARBA" id="ARBA00009497"/>
    </source>
</evidence>
<dbReference type="InterPro" id="IPR009078">
    <property type="entry name" value="Ferritin-like_SF"/>
</dbReference>
<gene>
    <name evidence="4" type="ORF">N0B31_17835</name>
</gene>